<accession>A0A8X6ME21</accession>
<comment type="caution">
    <text evidence="1">The sequence shown here is derived from an EMBL/GenBank/DDBJ whole genome shotgun (WGS) entry which is preliminary data.</text>
</comment>
<organism evidence="1 2">
    <name type="scientific">Nephila pilipes</name>
    <name type="common">Giant wood spider</name>
    <name type="synonym">Nephila maculata</name>
    <dbReference type="NCBI Taxonomy" id="299642"/>
    <lineage>
        <taxon>Eukaryota</taxon>
        <taxon>Metazoa</taxon>
        <taxon>Ecdysozoa</taxon>
        <taxon>Arthropoda</taxon>
        <taxon>Chelicerata</taxon>
        <taxon>Arachnida</taxon>
        <taxon>Araneae</taxon>
        <taxon>Araneomorphae</taxon>
        <taxon>Entelegynae</taxon>
        <taxon>Araneoidea</taxon>
        <taxon>Nephilidae</taxon>
        <taxon>Nephila</taxon>
    </lineage>
</organism>
<sequence>MTIRGTHATKGLGRSDLQSSLLKWTRSCAVCIWKDIQRESDQILKSSLRFIRTLQNVDLSQQRFRKPDDLCAGKGSVACC</sequence>
<evidence type="ECO:0000313" key="2">
    <source>
        <dbReference type="Proteomes" id="UP000887013"/>
    </source>
</evidence>
<name>A0A8X6ME21_NEPPI</name>
<dbReference type="Proteomes" id="UP000887013">
    <property type="component" value="Unassembled WGS sequence"/>
</dbReference>
<dbReference type="EMBL" id="BMAW01045415">
    <property type="protein sequence ID" value="GFS49891.1"/>
    <property type="molecule type" value="Genomic_DNA"/>
</dbReference>
<proteinExistence type="predicted"/>
<dbReference type="AlphaFoldDB" id="A0A8X6ME21"/>
<protein>
    <submittedName>
        <fullName evidence="1">Uncharacterized protein</fullName>
    </submittedName>
</protein>
<keyword evidence="2" id="KW-1185">Reference proteome</keyword>
<reference evidence="1" key="1">
    <citation type="submission" date="2020-08" db="EMBL/GenBank/DDBJ databases">
        <title>Multicomponent nature underlies the extraordinary mechanical properties of spider dragline silk.</title>
        <authorList>
            <person name="Kono N."/>
            <person name="Nakamura H."/>
            <person name="Mori M."/>
            <person name="Yoshida Y."/>
            <person name="Ohtoshi R."/>
            <person name="Malay A.D."/>
            <person name="Moran D.A.P."/>
            <person name="Tomita M."/>
            <person name="Numata K."/>
            <person name="Arakawa K."/>
        </authorList>
    </citation>
    <scope>NUCLEOTIDE SEQUENCE</scope>
</reference>
<gene>
    <name evidence="1" type="ORF">NPIL_448301</name>
</gene>
<evidence type="ECO:0000313" key="1">
    <source>
        <dbReference type="EMBL" id="GFS49891.1"/>
    </source>
</evidence>